<evidence type="ECO:0000313" key="4">
    <source>
        <dbReference type="Proteomes" id="UP000216225"/>
    </source>
</evidence>
<dbReference type="EMBL" id="NKDB02000001">
    <property type="protein sequence ID" value="RKJ99742.1"/>
    <property type="molecule type" value="Genomic_DNA"/>
</dbReference>
<sequence>MTPDYSRYQYLSILCDSGIATLMLNQAENRNAIHAEMHAELEHVWLDLQADPQVNVIVLTGAGKIFSAGGDIKRMVNRFGTEEAWRFALATPASTKRLFQNILEVEKPIIAAINGDAVGLGATLALFADSTVISETAKFGDSHVKVGLVAGDGGAVIWPILVGPNRAKEFLMRGKLMSGADAQAMGLVNHAYPAEQVLEEAMKIARELNALPPLAVRWTKLSVNKWIKQQLNLILDASIAYEMLSINSQDHHEAAKAFLEKRPPVFKGI</sequence>
<dbReference type="GO" id="GO:0006635">
    <property type="term" value="P:fatty acid beta-oxidation"/>
    <property type="evidence" value="ECO:0007669"/>
    <property type="project" value="TreeGrafter"/>
</dbReference>
<dbReference type="GO" id="GO:0016829">
    <property type="term" value="F:lyase activity"/>
    <property type="evidence" value="ECO:0007669"/>
    <property type="project" value="UniProtKB-KW"/>
</dbReference>
<dbReference type="Gene3D" id="1.10.12.10">
    <property type="entry name" value="Lyase 2-enoyl-coa Hydratase, Chain A, domain 2"/>
    <property type="match status" value="1"/>
</dbReference>
<evidence type="ECO:0000313" key="3">
    <source>
        <dbReference type="EMBL" id="RKJ99742.1"/>
    </source>
</evidence>
<gene>
    <name evidence="3" type="ORF">CE154_008500</name>
</gene>
<reference evidence="3 4" key="1">
    <citation type="submission" date="2018-09" db="EMBL/GenBank/DDBJ databases">
        <title>Genome comparison of Alicycliphilus sp. BQ1, a polyurethanolytic bacterium, with its closest phylogenetic relatives Alicycliphilus denitrificans BC and K601, unable to attack polyurethane.</title>
        <authorList>
            <person name="Loza-Tavera H."/>
            <person name="Lozano L."/>
            <person name="Cevallos M."/>
            <person name="Maya-Lucas O."/>
            <person name="Garcia-Mena J."/>
            <person name="Hernandez J."/>
        </authorList>
    </citation>
    <scope>NUCLEOTIDE SEQUENCE [LARGE SCALE GENOMIC DNA]</scope>
    <source>
        <strain evidence="3 4">BQ1</strain>
    </source>
</reference>
<dbReference type="Gene3D" id="3.90.226.10">
    <property type="entry name" value="2-enoyl-CoA Hydratase, Chain A, domain 1"/>
    <property type="match status" value="1"/>
</dbReference>
<dbReference type="CDD" id="cd06558">
    <property type="entry name" value="crotonase-like"/>
    <property type="match status" value="1"/>
</dbReference>
<name>A0A420KII4_9BURK</name>
<dbReference type="InterPro" id="IPR014748">
    <property type="entry name" value="Enoyl-CoA_hydra_C"/>
</dbReference>
<dbReference type="PANTHER" id="PTHR11941:SF54">
    <property type="entry name" value="ENOYL-COA HYDRATASE, MITOCHONDRIAL"/>
    <property type="match status" value="1"/>
</dbReference>
<comment type="caution">
    <text evidence="3">The sequence shown here is derived from an EMBL/GenBank/DDBJ whole genome shotgun (WGS) entry which is preliminary data.</text>
</comment>
<accession>A0A420KII4</accession>
<proteinExistence type="inferred from homology"/>
<keyword evidence="2" id="KW-0456">Lyase</keyword>
<dbReference type="InterPro" id="IPR029045">
    <property type="entry name" value="ClpP/crotonase-like_dom_sf"/>
</dbReference>
<organism evidence="3 4">
    <name type="scientific">Alicycliphilus denitrificans</name>
    <dbReference type="NCBI Taxonomy" id="179636"/>
    <lineage>
        <taxon>Bacteria</taxon>
        <taxon>Pseudomonadati</taxon>
        <taxon>Pseudomonadota</taxon>
        <taxon>Betaproteobacteria</taxon>
        <taxon>Burkholderiales</taxon>
        <taxon>Comamonadaceae</taxon>
        <taxon>Alicycliphilus</taxon>
    </lineage>
</organism>
<dbReference type="AlphaFoldDB" id="A0A420KII4"/>
<protein>
    <submittedName>
        <fullName evidence="3">Enoyl-CoA hydratase</fullName>
    </submittedName>
</protein>
<dbReference type="RefSeq" id="WP_094436838.1">
    <property type="nucleotide sequence ID" value="NZ_AP024172.1"/>
</dbReference>
<dbReference type="Proteomes" id="UP000216225">
    <property type="component" value="Unassembled WGS sequence"/>
</dbReference>
<dbReference type="InterPro" id="IPR001753">
    <property type="entry name" value="Enoyl-CoA_hydra/iso"/>
</dbReference>
<evidence type="ECO:0000256" key="2">
    <source>
        <dbReference type="ARBA" id="ARBA00023239"/>
    </source>
</evidence>
<dbReference type="SUPFAM" id="SSF52096">
    <property type="entry name" value="ClpP/crotonase"/>
    <property type="match status" value="1"/>
</dbReference>
<dbReference type="Pfam" id="PF00378">
    <property type="entry name" value="ECH_1"/>
    <property type="match status" value="1"/>
</dbReference>
<evidence type="ECO:0000256" key="1">
    <source>
        <dbReference type="ARBA" id="ARBA00005254"/>
    </source>
</evidence>
<dbReference type="PANTHER" id="PTHR11941">
    <property type="entry name" value="ENOYL-COA HYDRATASE-RELATED"/>
    <property type="match status" value="1"/>
</dbReference>
<comment type="similarity">
    <text evidence="1">Belongs to the enoyl-CoA hydratase/isomerase family.</text>
</comment>